<dbReference type="SMART" id="SM00382">
    <property type="entry name" value="AAA"/>
    <property type="match status" value="6"/>
</dbReference>
<dbReference type="FunFam" id="3.40.50.300:FF:000582">
    <property type="entry name" value="Midasin"/>
    <property type="match status" value="1"/>
</dbReference>
<dbReference type="FunFam" id="3.40.50.300:FF:001053">
    <property type="entry name" value="Midasin"/>
    <property type="match status" value="1"/>
</dbReference>
<dbReference type="FunFam" id="3.40.50.300:FF:001368">
    <property type="entry name" value="Midasin"/>
    <property type="match status" value="1"/>
</dbReference>
<dbReference type="InterPro" id="IPR027417">
    <property type="entry name" value="P-loop_NTPase"/>
</dbReference>
<feature type="region of interest" description="Disordered" evidence="11">
    <location>
        <begin position="4465"/>
        <end position="4553"/>
    </location>
</feature>
<feature type="compositionally biased region" description="Basic and acidic residues" evidence="11">
    <location>
        <begin position="4220"/>
        <end position="4235"/>
    </location>
</feature>
<feature type="compositionally biased region" description="Basic and acidic residues" evidence="11">
    <location>
        <begin position="4159"/>
        <end position="4201"/>
    </location>
</feature>
<keyword evidence="6 10" id="KW-0547">Nucleotide-binding</keyword>
<feature type="compositionally biased region" description="Polar residues" evidence="11">
    <location>
        <begin position="4355"/>
        <end position="4372"/>
    </location>
</feature>
<dbReference type="InterPro" id="IPR041190">
    <property type="entry name" value="Midasin_AAA_lid_5"/>
</dbReference>
<dbReference type="FunFam" id="3.40.50.300:FF:000142">
    <property type="entry name" value="Midasin"/>
    <property type="match status" value="1"/>
</dbReference>
<comment type="function">
    <text evidence="10">Nuclear chaperone required for maturation and nuclear export of pre-60S ribosome subunits.</text>
</comment>
<dbReference type="PIRSF" id="PIRSF010340">
    <property type="entry name" value="Midasin"/>
    <property type="match status" value="1"/>
</dbReference>
<evidence type="ECO:0000256" key="8">
    <source>
        <dbReference type="ARBA" id="ARBA00023186"/>
    </source>
</evidence>
<evidence type="ECO:0000256" key="1">
    <source>
        <dbReference type="ARBA" id="ARBA00004604"/>
    </source>
</evidence>
<evidence type="ECO:0000256" key="11">
    <source>
        <dbReference type="SAM" id="MobiDB-lite"/>
    </source>
</evidence>
<name>R7YRD9_CONA1</name>
<dbReference type="Pfam" id="PF21108">
    <property type="entry name" value="MDN1_4th"/>
    <property type="match status" value="1"/>
</dbReference>
<feature type="compositionally biased region" description="Acidic residues" evidence="11">
    <location>
        <begin position="4512"/>
        <end position="4523"/>
    </location>
</feature>
<evidence type="ECO:0000256" key="3">
    <source>
        <dbReference type="ARBA" id="ARBA00007188"/>
    </source>
</evidence>
<evidence type="ECO:0000256" key="9">
    <source>
        <dbReference type="ARBA" id="ARBA00023242"/>
    </source>
</evidence>
<comment type="similarity">
    <text evidence="3 10">Belongs to the midasin family.</text>
</comment>
<dbReference type="FunFam" id="3.40.50.300:FF:000712">
    <property type="entry name" value="Midasin"/>
    <property type="match status" value="1"/>
</dbReference>
<feature type="compositionally biased region" description="Basic and acidic residues" evidence="11">
    <location>
        <begin position="4485"/>
        <end position="4494"/>
    </location>
</feature>
<keyword evidence="14" id="KW-1185">Reference proteome</keyword>
<dbReference type="Pfam" id="PF17867">
    <property type="entry name" value="AAA_lid_7"/>
    <property type="match status" value="3"/>
</dbReference>
<feature type="region of interest" description="Disordered" evidence="11">
    <location>
        <begin position="744"/>
        <end position="767"/>
    </location>
</feature>
<feature type="compositionally biased region" description="Basic and acidic residues" evidence="11">
    <location>
        <begin position="4373"/>
        <end position="4382"/>
    </location>
</feature>
<dbReference type="CDD" id="cd00009">
    <property type="entry name" value="AAA"/>
    <property type="match status" value="3"/>
</dbReference>
<dbReference type="GO" id="GO:0030687">
    <property type="term" value="C:preribosome, large subunit precursor"/>
    <property type="evidence" value="ECO:0007669"/>
    <property type="project" value="TreeGrafter"/>
</dbReference>
<dbReference type="InterPro" id="IPR011704">
    <property type="entry name" value="ATPase_dyneun-rel_AAA"/>
</dbReference>
<feature type="compositionally biased region" description="Acidic residues" evidence="11">
    <location>
        <begin position="4260"/>
        <end position="4279"/>
    </location>
</feature>
<dbReference type="InterPro" id="IPR002035">
    <property type="entry name" value="VWF_A"/>
</dbReference>
<dbReference type="GO" id="GO:0005524">
    <property type="term" value="F:ATP binding"/>
    <property type="evidence" value="ECO:0007669"/>
    <property type="project" value="UniProtKB-KW"/>
</dbReference>
<feature type="compositionally biased region" description="Acidic residues" evidence="11">
    <location>
        <begin position="4318"/>
        <end position="4331"/>
    </location>
</feature>
<evidence type="ECO:0000313" key="13">
    <source>
        <dbReference type="EMBL" id="EON64374.1"/>
    </source>
</evidence>
<dbReference type="SUPFAM" id="SSF52540">
    <property type="entry name" value="P-loop containing nucleoside triphosphate hydrolases"/>
    <property type="match status" value="6"/>
</dbReference>
<dbReference type="Gene3D" id="3.40.50.300">
    <property type="entry name" value="P-loop containing nucleotide triphosphate hydrolases"/>
    <property type="match status" value="6"/>
</dbReference>
<evidence type="ECO:0000256" key="7">
    <source>
        <dbReference type="ARBA" id="ARBA00022840"/>
    </source>
</evidence>
<dbReference type="STRING" id="1168221.R7YRD9"/>
<dbReference type="Pfam" id="PF07728">
    <property type="entry name" value="AAA_5"/>
    <property type="match status" value="9"/>
</dbReference>
<dbReference type="GO" id="GO:0005730">
    <property type="term" value="C:nucleolus"/>
    <property type="evidence" value="ECO:0007669"/>
    <property type="project" value="UniProtKB-SubCell"/>
</dbReference>
<evidence type="ECO:0000256" key="6">
    <source>
        <dbReference type="ARBA" id="ARBA00022741"/>
    </source>
</evidence>
<feature type="compositionally biased region" description="Basic and acidic residues" evidence="11">
    <location>
        <begin position="4537"/>
        <end position="4553"/>
    </location>
</feature>
<dbReference type="SUPFAM" id="SSF53300">
    <property type="entry name" value="vWA-like"/>
    <property type="match status" value="1"/>
</dbReference>
<protein>
    <recommendedName>
        <fullName evidence="4 10">Midasin</fullName>
    </recommendedName>
</protein>
<dbReference type="GO" id="GO:0000027">
    <property type="term" value="P:ribosomal large subunit assembly"/>
    <property type="evidence" value="ECO:0007669"/>
    <property type="project" value="InterPro"/>
</dbReference>
<dbReference type="GO" id="GO:0016887">
    <property type="term" value="F:ATP hydrolysis activity"/>
    <property type="evidence" value="ECO:0007669"/>
    <property type="project" value="InterPro"/>
</dbReference>
<reference evidence="14" key="1">
    <citation type="submission" date="2012-06" db="EMBL/GenBank/DDBJ databases">
        <title>The genome sequence of Coniosporium apollinis CBS 100218.</title>
        <authorList>
            <consortium name="The Broad Institute Genome Sequencing Platform"/>
            <person name="Cuomo C."/>
            <person name="Gorbushina A."/>
            <person name="Noack S."/>
            <person name="Walker B."/>
            <person name="Young S.K."/>
            <person name="Zeng Q."/>
            <person name="Gargeya S."/>
            <person name="Fitzgerald M."/>
            <person name="Haas B."/>
            <person name="Abouelleil A."/>
            <person name="Alvarado L."/>
            <person name="Arachchi H.M."/>
            <person name="Berlin A.M."/>
            <person name="Chapman S.B."/>
            <person name="Goldberg J."/>
            <person name="Griggs A."/>
            <person name="Gujja S."/>
            <person name="Hansen M."/>
            <person name="Howarth C."/>
            <person name="Imamovic A."/>
            <person name="Larimer J."/>
            <person name="McCowan C."/>
            <person name="Montmayeur A."/>
            <person name="Murphy C."/>
            <person name="Neiman D."/>
            <person name="Pearson M."/>
            <person name="Priest M."/>
            <person name="Roberts A."/>
            <person name="Saif S."/>
            <person name="Shea T."/>
            <person name="Sisk P."/>
            <person name="Sykes S."/>
            <person name="Wortman J."/>
            <person name="Nusbaum C."/>
            <person name="Birren B."/>
        </authorList>
    </citation>
    <scope>NUCLEOTIDE SEQUENCE [LARGE SCALE GENOMIC DNA]</scope>
    <source>
        <strain evidence="14">CBS 100218</strain>
    </source>
</reference>
<dbReference type="Pfam" id="PF17865">
    <property type="entry name" value="AAA_lid_5"/>
    <property type="match status" value="1"/>
</dbReference>
<dbReference type="PANTHER" id="PTHR48103:SF2">
    <property type="entry name" value="MIDASIN"/>
    <property type="match status" value="1"/>
</dbReference>
<proteinExistence type="inferred from homology"/>
<gene>
    <name evidence="13" type="ORF">W97_03605</name>
</gene>
<dbReference type="InterPro" id="IPR003593">
    <property type="entry name" value="AAA+_ATPase"/>
</dbReference>
<keyword evidence="8 10" id="KW-0143">Chaperone</keyword>
<feature type="compositionally biased region" description="Acidic residues" evidence="11">
    <location>
        <begin position="4237"/>
        <end position="4246"/>
    </location>
</feature>
<feature type="compositionally biased region" description="Acidic residues" evidence="11">
    <location>
        <begin position="4202"/>
        <end position="4219"/>
    </location>
</feature>
<keyword evidence="7 10" id="KW-0067">ATP-binding</keyword>
<dbReference type="InterPro" id="IPR036465">
    <property type="entry name" value="vWFA_dom_sf"/>
</dbReference>
<dbReference type="GO" id="GO:0000055">
    <property type="term" value="P:ribosomal large subunit export from nucleus"/>
    <property type="evidence" value="ECO:0007669"/>
    <property type="project" value="TreeGrafter"/>
</dbReference>
<dbReference type="OMA" id="ILEQWHR"/>
<keyword evidence="9 10" id="KW-0539">Nucleus</keyword>
<dbReference type="Proteomes" id="UP000016924">
    <property type="component" value="Unassembled WGS sequence"/>
</dbReference>
<evidence type="ECO:0000259" key="12">
    <source>
        <dbReference type="PROSITE" id="PS50234"/>
    </source>
</evidence>
<evidence type="ECO:0000256" key="10">
    <source>
        <dbReference type="PIRNR" id="PIRNR010340"/>
    </source>
</evidence>
<dbReference type="OrthoDB" id="5186at2759"/>
<feature type="compositionally biased region" description="Basic and acidic residues" evidence="11">
    <location>
        <begin position="4050"/>
        <end position="4064"/>
    </location>
</feature>
<feature type="compositionally biased region" description="Basic and acidic residues" evidence="11">
    <location>
        <begin position="4247"/>
        <end position="4259"/>
    </location>
</feature>
<dbReference type="RefSeq" id="XP_007779691.1">
    <property type="nucleotide sequence ID" value="XM_007781501.1"/>
</dbReference>
<evidence type="ECO:0000256" key="2">
    <source>
        <dbReference type="ARBA" id="ARBA00004642"/>
    </source>
</evidence>
<comment type="subcellular location">
    <subcellularLocation>
        <location evidence="1">Nucleus</location>
        <location evidence="1">Nucleolus</location>
    </subcellularLocation>
    <subcellularLocation>
        <location evidence="2">Nucleus</location>
        <location evidence="2">Nucleoplasm</location>
    </subcellularLocation>
</comment>
<evidence type="ECO:0000313" key="14">
    <source>
        <dbReference type="Proteomes" id="UP000016924"/>
    </source>
</evidence>
<dbReference type="EMBL" id="JH767568">
    <property type="protein sequence ID" value="EON64374.1"/>
    <property type="molecule type" value="Genomic_DNA"/>
</dbReference>
<feature type="region of interest" description="Disordered" evidence="11">
    <location>
        <begin position="4046"/>
        <end position="4429"/>
    </location>
</feature>
<feature type="compositionally biased region" description="Acidic residues" evidence="11">
    <location>
        <begin position="4101"/>
        <end position="4153"/>
    </location>
</feature>
<organism evidence="13 14">
    <name type="scientific">Coniosporium apollinis (strain CBS 100218)</name>
    <name type="common">Rock-inhabiting black yeast</name>
    <dbReference type="NCBI Taxonomy" id="1168221"/>
    <lineage>
        <taxon>Eukaryota</taxon>
        <taxon>Fungi</taxon>
        <taxon>Dikarya</taxon>
        <taxon>Ascomycota</taxon>
        <taxon>Pezizomycotina</taxon>
        <taxon>Dothideomycetes</taxon>
        <taxon>Dothideomycetes incertae sedis</taxon>
        <taxon>Coniosporium</taxon>
    </lineage>
</organism>
<dbReference type="InterPro" id="IPR012099">
    <property type="entry name" value="Midasin"/>
</dbReference>
<dbReference type="HOGENOM" id="CLU_000050_0_2_1"/>
<feature type="compositionally biased region" description="Acidic residues" evidence="11">
    <location>
        <begin position="4294"/>
        <end position="4310"/>
    </location>
</feature>
<evidence type="ECO:0000256" key="4">
    <source>
        <dbReference type="ARBA" id="ARBA00017143"/>
    </source>
</evidence>
<dbReference type="eggNOG" id="KOG1808">
    <property type="taxonomic scope" value="Eukaryota"/>
</dbReference>
<accession>R7YRD9</accession>
<dbReference type="PROSITE" id="PS50234">
    <property type="entry name" value="VWFA"/>
    <property type="match status" value="1"/>
</dbReference>
<feature type="domain" description="VWFA" evidence="12">
    <location>
        <begin position="4673"/>
        <end position="4883"/>
    </location>
</feature>
<dbReference type="GO" id="GO:0005654">
    <property type="term" value="C:nucleoplasm"/>
    <property type="evidence" value="ECO:0007669"/>
    <property type="project" value="UniProtKB-SubCell"/>
</dbReference>
<keyword evidence="5" id="KW-0597">Phosphoprotein</keyword>
<dbReference type="InterPro" id="IPR040848">
    <property type="entry name" value="AAA_lid_7"/>
</dbReference>
<dbReference type="GeneID" id="19900916"/>
<dbReference type="PANTHER" id="PTHR48103">
    <property type="entry name" value="MIDASIN-RELATED"/>
    <property type="match status" value="1"/>
</dbReference>
<dbReference type="InterPro" id="IPR048617">
    <property type="entry name" value="MDN1_AAA_lid_4"/>
</dbReference>
<sequence length="4895" mass="545414">MDCSQCTSALLSQLDRLPPSLIEVLRTGSNQEYLDSIASIALTPHLTDKIFVSCEPLFAEICARWTSGPSNSPLGRIAALGRILPFAPYLAEYAENYLAALSASGKKLDALISARSIAPAKDGVSEADLRELLHGLFRLLVLDRSSFGRFVKISTLQNLLQHGDRATRYLAIRVLCLHLQAADAAMQAMIAKHLGAGPILGLWEGRNIDYRFFSLWEEKRSEDVSKRLLEARLLRENSVEEPKHCRVVTQEDLMDMVVEVYGLLLPRLGAHILENSHHFSLVPTATIVRNVKSVAEGLLSPQPLLLTGLAGSGKTLVVTHLARLLNKLSTMITLHLNEQSDAKLLIGMYTAGATPGTFAWKPGVLTTAVREGRWVFIEDLDRAPNEVISTLLPLIETGELLIPGRGEVIRAARGFKLIATMRSSVNLRGEVTIPGSSMLGGRFWRHIAIQMPAEQELAEVIAKAYSGLDGHVPSIMAIYSRLRALSQRPSFAAESRMGVVRPLTPRDLLKWCSRVSALLSRSSSFTDSHVDDIYLEAVDCFAGSLPVGRAREMIVAIVAEELQIDPQRRDHLLTDRQVKYEPSAKGSGGAFRIGRASLSRSRLPASRKTSVKRPFATNGHTVRMLERVAVAVEQREPLLLVGETGTGKTTSIQHLADQLGCKLVAFNLSQQSESGDLLGGFKPVNVRSLIIPMKDDFDDLFASTFQKKENEKFMQMLGESVAKGKWRRVCILWRKALSMVEDHARKAHRSQTPETEEGEQPKKKRKVALAKESFPNARWEKFAKDFRQLDAQLSARPDAFAFTFVEGNIVKAVRNGDWVLLDEINLASPDTLEALADLLSGGPGGSPSILLTETGDVERVKAHPNFRIFAAMNPATDVGKKDLPAGIRSRFTEIYVESPDRDPKSLHSIVETYIGNATVDSSIAADVTALYLKIQSFAAQNMLVDGADQKPHFSLRTLTRTLSYAKEIAPQCSLRRALYEGFHMSFLTFLNKTSETLLEPIIKQYLFGKHRNAAAELKKSLSRPEDDSRGYVKEGHYWLRQGVFSVEEQPHYIITPFVRRNLDNLIRAASTRRFPVLIQGPTSSGKTSMIEYLAKRSGNKFVRINNHEHTDLQEYLGTYVSGADGKLQFQEGVLVRALREGHWVVLDELNLAPTDVLEALNRLLDDNRELLIPETQEVVRPHEDFMLFATQNPAGLYGGRKVLSRAFRNRFLELHFDDIPVEELNEILQKRTQVPPSWSERIVNVYKELSVMRQENRLFEQKSFATLRDLFRWALRKADTVEQLAINGYMLLAERVRKAEERLAVKAVIEKVLSSKGPRVRIDEDSLYDAHKSSDIAQYHSNVPSAGVVWTRAMRRLYVLVAEALRNNEPVLLIGETGCGKTTVCQMLADASGKDLHIVNAHQNTEAGDLIGAQRPIRNRAAIEASLVDELRAALGTDASADTKLGDLLRAYDALGKASLEKQVPPELRRSIAAHRTKAAALFEWSDGSLVHAMKSGQYFLLDEISLADDSVLERLNSVLEPYRSLLLAEKGSDDSFVIGSEGFQFLATMNPGGDYGKKELSPALRNRFTEIWVPAMSDLEDILQIVEAKLNPHAKRFASALVSFAQWFNTRYNTSAASSISIRDTLAWVQFINRRSDSDPIFDIVHGAAMVYVDTLGANPAAILAMSPASVDEERKQCLHHLGKLLGLDAMEIYNTSVDITASDGWLNIGPFSVPRSPSATVDARFTSSAPTTMSNLVRVARALQFTKPVLLEGNPGVGKTTLVTALAKAVGKPLARINLSEQTDLMDLFGSDVPVEGAQAGTFAWRDAPFLRAMKSGEWVLLDEMNLASQSILEGLNACLDHRGEVYVTELDQTFTRHPDFRVFAAQNPHYQGGGRKGLPASFVNRFTVVYADVFRPEDLLLICKQVFPDYPDDDIQKLIRFVAELDANVVQYRRFGAQGSPWEFNLRDTLRWLQLLTAKDGLLPAGDARDFLDTVFTQRFRNPSDRQSVASLFSTVFGMTLQQRDYFHNLSSRSLQVGLGCLPREPLLQMSPDSGRCFAKPYLAAMESLMICVQQSWPVILVGQSGAGKTSLVKQLASTVGANLVSFSMNADIDAMDLVGGYEQVDPSRQVNAFFGKLQTFLQREVVHCVSSESTRLRQASKLLDYFETSNQTGSLNLAEICTALESLGSDSNSVELQSLVSEAHLLQLRSDTIDRAQFEWVDGLLIQALEQGKWLVLDNANLCSSSVLDRLNSLLEPGGYLSINEHTNENGGAKAVKPHPTFRIFMTMDPKYGELSRAMRNRAVEIYLLPSTDTQIHEIYPAPITSPLESSIYRFRHIRQSMSSTSATNGSVIDISLDHLSFEDSPLLSAFREQAVAGLVEFRDATLQDTFNTKLEGWISAGLLGDWTSMALQWQAWLAGFSNSQEDFRQAQTIHPLNNSALVQYNASNTSQAYSLAALFDVCLDVSKMQQTWNRIKRETNEKRVANMTRLERSFASAARIPNLAQESTAGAAVFLRDAPVDFLGRVRAYWWNFLALVHAPSFDEAVFQVYLTLGQEALSSFELTMPSSGSLLRALKRAVASFSASTKLTTGLSMERIWKKFRPQVPPDYGRLQVLLRLEGLADRFDEDMWKFKASLTELCRIRNALSDAINLVLTEGVDAEGLINTFDEAINNLSNGTQEDATLTPYFESEFEGICQYSDISSSDDIQTAQLRPILQLLAGRSTRHTLRRSSPLTRTPAETLKNLSDYLGGDSSDRRAVALNDYLSISLLRRLTGVGSVSLAQLDLLDAELKTLGESVALAAPRFVQDQVSVLDVSLRLLIRELLGAHQHYFEVNPGTEAASGFEMTLSSSLPQGHYFRDIFSAFLERPLRYLDTAYAARHEKWAAAGWAWINFALGSMLLYIPDRPFDPALRPAVERQWFANYKSDVEGKLIALQQFELLFTGQLENLRTRLLERELVELGAEPVVPAIARPPMSELNQLQGEFTNLLGLLKTVVSATREKGSEPIQDSTLQQNLLRINERFSTGYRAYDDITAPVVGFLHCLNVGIGLVSAGERRTRPTPDHFYLESVLHRANAFLGRAKDYWLDGYLAQPIHLTMVEPAIRLHRLASLSLGVSIQPERSGPARVRTVIHDCFESFYRTWKEQLSSDQQKAAMKSSLFRYRDGQEVEDDAAEDEFQDLFPSYEQEKALNLTSEDVSFQDLAPELSDLHAAIFVNRQEPVAKMRALLERSAKILATYSNDAESIIPTKATLPSVFLMIQEKLGSLQNIDGPRRTYNIYTDPNIIEARKLVALVQRLQRRFRQLREVWPEHATLSEVLNICTELLAFRHMEPVAKLLTKGEQLHATVYEWQRVASKEYSAASLYDELTNLLISWRQLELTTWARLFDIEAEKCVEDAKRWWFVAYENIVAVPEALLSSEQDMKTHARELVKTLESFIHSTSAGQYQQRLRLLEQFQEHLAMRIQDEPALQPVHAALAHFIKFFARFEQPVNATLAKGRQTLEKDMRNVIQLAGWRDRTIDALRQSAKTSHRKLFKLVRKFRALLGQPVDAILKQGLPDLIFPDLTERHMPIRSDADSKALEECESGISEWVSRPTRFINLTATTSLMRKMARANELAVDGPAYIESFLSNLESEMVKLRKATPSILTEENKDTVQQLKSRKRRLFADTLKELRQMGFKSNLGGDVLEMQESLSTVLASLPVLPKACGDELQAAAEHHLYKALDLMASVRDVKREHSGDLTANEVARSVGFLESLLHTSITQRTFLSQSITHSSTLGAVVKQAEALWAPDKYELYPASLHDTLAANTSERIVAWLLPIATLGADVVAAQATLGKFDVSALVNDLRSYAAAFQALNEETRSLPPAPEGLQTSSHMELDDRRQVAMKEFNHILHGWKETYPVLAPVLDHMIPWADYEDSTTPNGHIINGTRNLEADTVRDQMFKTLDDILGSIQDLEKAQTSLPTSVEDATWFMTEEQTITRSLAALQGPRIAASLSALLGGLRHVNVLRSATALFAAVLSILQQYVQIYQEALARFASHHQATTKMTCRLAKAFIQIGTQGFCMPSEKSDEKGDSGDKLEEGTGLGEGEGAEDISKDIQDDEDLTELAQEPNQKTDREEIEDEKDAVDMADQEMEGDMGDAPEKDEDDEAQSGDEGDNESIDEEAGDVDDLGPSTLDEKMWDDGGEEADKDKEGDQNKGMSKKDEQVAGQDKEGKPEEQQGEEMEEEIEAGAEESEMVGREEMEKTDPHLQEGETLDLPDELDMDNKSEGSQHDSDFEGMEDIQDGREEDAEEPDGPGDTATPPDERDATPTEDAEVMQEETGDEQEAEKATEPENTDEAEQGAEDEGQLQLADERAGAEDVAESEVRGAGTNAQEQAMEDQQATASASKQEEGSKGEASEQEEVQASAEDGQRGQASTRDAVGKSDDDLQDSADSQPFKKLGDALEQWYNQRRQIRDAIKDQEPLNQQLNQDVDMADAEFEHLHDDQTQADTQALGAAQEEQVRALDENKALASNDQEQATEAVPDYVDVDGDEVEDAPMQDHEPSATTQPRGGEEGRPNAFQGDHKDMPIDQLDDHMDGIDDEREDDVEEVDTALSTIHLDQSTPTPRSADEARRLWTHHESSTRTLSQSLTEHLRLILAPTLATKLRGDFRTGKRLNMKRIIPYIASSYKRDKIWLRRSQPSKRSYQIMLALDDSKSMAEGGSADLAFETLALVSRSLSMLEAGELCVVRFGENVEVAHPFETPFSSEAGVEVFRRFGFQQQKTDVRKLVTDGIELFREARMRATSSGAELWQLLIIISDGICEDHATIQRLIRQAMEEKIMVVFVIVDAANQAPPQGKAEGSKGGQSILDLQTADFVQVGQDFKVVTKKYLDTFPFRYYLVVRDVKELPGVLATALRQWFAEVVDTAG</sequence>
<evidence type="ECO:0000256" key="5">
    <source>
        <dbReference type="ARBA" id="ARBA00022553"/>
    </source>
</evidence>